<evidence type="ECO:0000256" key="3">
    <source>
        <dbReference type="ARBA" id="ARBA00022771"/>
    </source>
</evidence>
<feature type="compositionally biased region" description="Polar residues" evidence="10">
    <location>
        <begin position="301"/>
        <end position="312"/>
    </location>
</feature>
<evidence type="ECO:0000256" key="4">
    <source>
        <dbReference type="ARBA" id="ARBA00022833"/>
    </source>
</evidence>
<dbReference type="SUPFAM" id="SSF54928">
    <property type="entry name" value="RNA-binding domain, RBD"/>
    <property type="match status" value="1"/>
</dbReference>
<dbReference type="Gene3D" id="3.30.40.10">
    <property type="entry name" value="Zinc/RING finger domain, C3HC4 (zinc finger)"/>
    <property type="match status" value="1"/>
</dbReference>
<keyword evidence="14" id="KW-1185">Reference proteome</keyword>
<sequence>MALVSVSFDNWHCLVKMAESNLDISDDENEDELVCPLCMEVLDETDRNMYPCTCGYQVCLWCLHYIRNTMGNKCPACRRDYDEENIKYKSKPRSAAGGTCSTRPSGEAKKKLSGEKDATTREGKPQVVDPSQAESLKDVRVIQRNLVYVVGIPARFAKKEVLRRQEYFGQYGKIQHMAINKSLTYNSHWGGPSFTAYITYSKKSEASAAISGIDGSQLDNKLLKASYGTTKYCSYFLKGAKCCNIDCFYLHQFGDERDRFNKENSAAIRHQATAISNGEQKHHDEARTKKFEQKQRREQLQPATQGGYSTTQREPDIATLAKMASGLKIQASRMPSDFGLFVQSKHPFEKGDLTHLENAQYLSHFGKSYQGTRMNIPQMTDSSNSDSSAFRKPIYVELEQYNKGEPMFYVQENVYDCGIGPNASIKCIKWHRVNESTFSSKVPESLRSRQELDYYNTVNKIATRSNTRDGNLSTLQDFISSDSEIADVVAQIKRHWILLDNLSKQYTSTRVPNQNQEPKQIEQSLNPESFEVSSDDTLDPEDSQVDEATFKILCCDTIDESQIHEQEEIYNRLYQQSRDLLEYHEKRRDDLRRYMELLYDTSW</sequence>
<dbReference type="PANTHER" id="PTHR12603:SF0">
    <property type="entry name" value="CCR4-NOT TRANSCRIPTION COMPLEX SUBUNIT 4"/>
    <property type="match status" value="1"/>
</dbReference>
<keyword evidence="5 9" id="KW-0694">RNA-binding</keyword>
<evidence type="ECO:0000259" key="11">
    <source>
        <dbReference type="PROSITE" id="PS50089"/>
    </source>
</evidence>
<dbReference type="InterPro" id="IPR012677">
    <property type="entry name" value="Nucleotide-bd_a/b_plait_sf"/>
</dbReference>
<dbReference type="GO" id="GO:0008270">
    <property type="term" value="F:zinc ion binding"/>
    <property type="evidence" value="ECO:0007669"/>
    <property type="project" value="UniProtKB-KW"/>
</dbReference>
<proteinExistence type="predicted"/>
<dbReference type="InterPro" id="IPR035979">
    <property type="entry name" value="RBD_domain_sf"/>
</dbReference>
<dbReference type="PANTHER" id="PTHR12603">
    <property type="entry name" value="CCR4-NOT TRANSCRIPTION COMPLEX RELATED"/>
    <property type="match status" value="1"/>
</dbReference>
<dbReference type="InterPro" id="IPR000504">
    <property type="entry name" value="RRM_dom"/>
</dbReference>
<feature type="compositionally biased region" description="Polar residues" evidence="10">
    <location>
        <begin position="509"/>
        <end position="527"/>
    </location>
</feature>
<evidence type="ECO:0000256" key="2">
    <source>
        <dbReference type="ARBA" id="ARBA00022723"/>
    </source>
</evidence>
<dbReference type="InterPro" id="IPR013083">
    <property type="entry name" value="Znf_RING/FYVE/PHD"/>
</dbReference>
<gene>
    <name evidence="13" type="ORF">BdWA1_000317</name>
</gene>
<evidence type="ECO:0000256" key="1">
    <source>
        <dbReference type="ARBA" id="ARBA00004123"/>
    </source>
</evidence>
<organism evidence="13 14">
    <name type="scientific">Babesia duncani</name>
    <dbReference type="NCBI Taxonomy" id="323732"/>
    <lineage>
        <taxon>Eukaryota</taxon>
        <taxon>Sar</taxon>
        <taxon>Alveolata</taxon>
        <taxon>Apicomplexa</taxon>
        <taxon>Aconoidasida</taxon>
        <taxon>Piroplasmida</taxon>
        <taxon>Babesiidae</taxon>
        <taxon>Babesia</taxon>
    </lineage>
</organism>
<dbReference type="Gene3D" id="3.30.70.330">
    <property type="match status" value="1"/>
</dbReference>
<dbReference type="InterPro" id="IPR039515">
    <property type="entry name" value="NOT4_mRING-HC-C4C4"/>
</dbReference>
<feature type="domain" description="RING-type" evidence="11">
    <location>
        <begin position="35"/>
        <end position="78"/>
    </location>
</feature>
<keyword evidence="4" id="KW-0862">Zinc</keyword>
<feature type="compositionally biased region" description="Basic and acidic residues" evidence="10">
    <location>
        <begin position="279"/>
        <end position="299"/>
    </location>
</feature>
<dbReference type="InterPro" id="IPR039780">
    <property type="entry name" value="Mot2"/>
</dbReference>
<dbReference type="CDD" id="cd12438">
    <property type="entry name" value="RRM_CNOT4"/>
    <property type="match status" value="1"/>
</dbReference>
<dbReference type="Proteomes" id="UP001214638">
    <property type="component" value="Unassembled WGS sequence"/>
</dbReference>
<reference evidence="13" key="1">
    <citation type="journal article" date="2023" name="Nat. Microbiol.">
        <title>Babesia duncani multi-omics identifies virulence factors and drug targets.</title>
        <authorList>
            <person name="Singh P."/>
            <person name="Lonardi S."/>
            <person name="Liang Q."/>
            <person name="Vydyam P."/>
            <person name="Khabirova E."/>
            <person name="Fang T."/>
            <person name="Gihaz S."/>
            <person name="Thekkiniath J."/>
            <person name="Munshi M."/>
            <person name="Abel S."/>
            <person name="Ciampossin L."/>
            <person name="Batugedara G."/>
            <person name="Gupta M."/>
            <person name="Lu X.M."/>
            <person name="Lenz T."/>
            <person name="Chakravarty S."/>
            <person name="Cornillot E."/>
            <person name="Hu Y."/>
            <person name="Ma W."/>
            <person name="Gonzalez L.M."/>
            <person name="Sanchez S."/>
            <person name="Estrada K."/>
            <person name="Sanchez-Flores A."/>
            <person name="Montero E."/>
            <person name="Harb O.S."/>
            <person name="Le Roch K.G."/>
            <person name="Mamoun C.B."/>
        </authorList>
    </citation>
    <scope>NUCLEOTIDE SEQUENCE</scope>
    <source>
        <strain evidence="13">WA1</strain>
    </source>
</reference>
<accession>A0AAD9UPQ2</accession>
<dbReference type="InterPro" id="IPR003954">
    <property type="entry name" value="RRM_euk-type"/>
</dbReference>
<evidence type="ECO:0000313" key="14">
    <source>
        <dbReference type="Proteomes" id="UP001214638"/>
    </source>
</evidence>
<dbReference type="GO" id="GO:0004842">
    <property type="term" value="F:ubiquitin-protein transferase activity"/>
    <property type="evidence" value="ECO:0007669"/>
    <property type="project" value="InterPro"/>
</dbReference>
<evidence type="ECO:0000256" key="10">
    <source>
        <dbReference type="SAM" id="MobiDB-lite"/>
    </source>
</evidence>
<keyword evidence="7" id="KW-0539">Nucleus</keyword>
<evidence type="ECO:0000256" key="6">
    <source>
        <dbReference type="ARBA" id="ARBA00023054"/>
    </source>
</evidence>
<dbReference type="AlphaFoldDB" id="A0AAD9UPQ2"/>
<dbReference type="InterPro" id="IPR034261">
    <property type="entry name" value="CNOT4_RRM"/>
</dbReference>
<dbReference type="RefSeq" id="XP_067804160.1">
    <property type="nucleotide sequence ID" value="XM_067945369.1"/>
</dbReference>
<feature type="region of interest" description="Disordered" evidence="10">
    <location>
        <begin position="88"/>
        <end position="132"/>
    </location>
</feature>
<dbReference type="InterPro" id="IPR001841">
    <property type="entry name" value="Znf_RING"/>
</dbReference>
<evidence type="ECO:0000313" key="13">
    <source>
        <dbReference type="EMBL" id="KAK2197318.1"/>
    </source>
</evidence>
<dbReference type="GeneID" id="94334615"/>
<dbReference type="CDD" id="cd16618">
    <property type="entry name" value="mRING-HC-C4C4_CNOT4"/>
    <property type="match status" value="1"/>
</dbReference>
<keyword evidence="3 8" id="KW-0863">Zinc-finger</keyword>
<feature type="region of interest" description="Disordered" evidence="10">
    <location>
        <begin position="509"/>
        <end position="542"/>
    </location>
</feature>
<keyword evidence="6" id="KW-0175">Coiled coil</keyword>
<evidence type="ECO:0000259" key="12">
    <source>
        <dbReference type="PROSITE" id="PS50102"/>
    </source>
</evidence>
<evidence type="ECO:0000256" key="8">
    <source>
        <dbReference type="PROSITE-ProRule" id="PRU00175"/>
    </source>
</evidence>
<dbReference type="PROSITE" id="PS50102">
    <property type="entry name" value="RRM"/>
    <property type="match status" value="1"/>
</dbReference>
<dbReference type="GO" id="GO:0016567">
    <property type="term" value="P:protein ubiquitination"/>
    <property type="evidence" value="ECO:0007669"/>
    <property type="project" value="TreeGrafter"/>
</dbReference>
<name>A0AAD9UPQ2_9APIC</name>
<feature type="region of interest" description="Disordered" evidence="10">
    <location>
        <begin position="273"/>
        <end position="314"/>
    </location>
</feature>
<dbReference type="Pfam" id="PF14570">
    <property type="entry name" value="zf-RING_4"/>
    <property type="match status" value="1"/>
</dbReference>
<dbReference type="SMART" id="SM00361">
    <property type="entry name" value="RRM_1"/>
    <property type="match status" value="1"/>
</dbReference>
<dbReference type="FunFam" id="3.30.40.10:FF:000006">
    <property type="entry name" value="CCR4-NOT transcription complex subunit 4"/>
    <property type="match status" value="1"/>
</dbReference>
<feature type="compositionally biased region" description="Basic and acidic residues" evidence="10">
    <location>
        <begin position="106"/>
        <end position="124"/>
    </location>
</feature>
<dbReference type="GO" id="GO:0005634">
    <property type="term" value="C:nucleus"/>
    <property type="evidence" value="ECO:0007669"/>
    <property type="project" value="UniProtKB-SubCell"/>
</dbReference>
<dbReference type="GO" id="GO:0003723">
    <property type="term" value="F:RNA binding"/>
    <property type="evidence" value="ECO:0007669"/>
    <property type="project" value="UniProtKB-UniRule"/>
</dbReference>
<feature type="compositionally biased region" description="Acidic residues" evidence="10">
    <location>
        <begin position="533"/>
        <end position="542"/>
    </location>
</feature>
<dbReference type="GO" id="GO:0030014">
    <property type="term" value="C:CCR4-NOT complex"/>
    <property type="evidence" value="ECO:0007669"/>
    <property type="project" value="InterPro"/>
</dbReference>
<evidence type="ECO:0000256" key="5">
    <source>
        <dbReference type="ARBA" id="ARBA00022884"/>
    </source>
</evidence>
<evidence type="ECO:0000256" key="9">
    <source>
        <dbReference type="PROSITE-ProRule" id="PRU00176"/>
    </source>
</evidence>
<dbReference type="EMBL" id="JALLKP010000001">
    <property type="protein sequence ID" value="KAK2197318.1"/>
    <property type="molecule type" value="Genomic_DNA"/>
</dbReference>
<dbReference type="SUPFAM" id="SSF57850">
    <property type="entry name" value="RING/U-box"/>
    <property type="match status" value="1"/>
</dbReference>
<keyword evidence="2" id="KW-0479">Metal-binding</keyword>
<comment type="subcellular location">
    <subcellularLocation>
        <location evidence="1">Nucleus</location>
    </subcellularLocation>
</comment>
<protein>
    <submittedName>
        <fullName evidence="13">Bifunctional NOT4</fullName>
    </submittedName>
</protein>
<evidence type="ECO:0000256" key="7">
    <source>
        <dbReference type="ARBA" id="ARBA00023242"/>
    </source>
</evidence>
<dbReference type="PROSITE" id="PS50089">
    <property type="entry name" value="ZF_RING_2"/>
    <property type="match status" value="1"/>
</dbReference>
<feature type="domain" description="RRM" evidence="12">
    <location>
        <begin position="145"/>
        <end position="230"/>
    </location>
</feature>
<dbReference type="KEGG" id="bdw:94334615"/>
<comment type="caution">
    <text evidence="13">The sequence shown here is derived from an EMBL/GenBank/DDBJ whole genome shotgun (WGS) entry which is preliminary data.</text>
</comment>